<proteinExistence type="predicted"/>
<organism evidence="1 2">
    <name type="scientific">Streptoalloteichus hindustanus</name>
    <dbReference type="NCBI Taxonomy" id="2017"/>
    <lineage>
        <taxon>Bacteria</taxon>
        <taxon>Bacillati</taxon>
        <taxon>Actinomycetota</taxon>
        <taxon>Actinomycetes</taxon>
        <taxon>Pseudonocardiales</taxon>
        <taxon>Pseudonocardiaceae</taxon>
        <taxon>Streptoalloteichus</taxon>
    </lineage>
</organism>
<gene>
    <name evidence="1" type="ORF">SAMN05444320_10927</name>
</gene>
<reference evidence="1 2" key="1">
    <citation type="submission" date="2016-11" db="EMBL/GenBank/DDBJ databases">
        <authorList>
            <person name="Jaros S."/>
            <person name="Januszkiewicz K."/>
            <person name="Wedrychowicz H."/>
        </authorList>
    </citation>
    <scope>NUCLEOTIDE SEQUENCE [LARGE SCALE GENOMIC DNA]</scope>
    <source>
        <strain evidence="1 2">DSM 44523</strain>
    </source>
</reference>
<dbReference type="RefSeq" id="WP_159447787.1">
    <property type="nucleotide sequence ID" value="NZ_FQVN01000009.1"/>
</dbReference>
<sequence>MDLTLDLEDLDSLIDDLETQVNEVRLPERQAETIPSLIVCTQNCTV</sequence>
<keyword evidence="2" id="KW-1185">Reference proteome</keyword>
<dbReference type="AlphaFoldDB" id="A0A1M5JTC6"/>
<evidence type="ECO:0000313" key="1">
    <source>
        <dbReference type="EMBL" id="SHG43778.1"/>
    </source>
</evidence>
<name>A0A1M5JTC6_STRHI</name>
<protein>
    <submittedName>
        <fullName evidence="1">Uncharacterized protein</fullName>
    </submittedName>
</protein>
<dbReference type="Proteomes" id="UP000184501">
    <property type="component" value="Unassembled WGS sequence"/>
</dbReference>
<dbReference type="STRING" id="2017.SAMN05444320_10927"/>
<accession>A0A1M5JTC6</accession>
<dbReference type="EMBL" id="FQVN01000009">
    <property type="protein sequence ID" value="SHG43778.1"/>
    <property type="molecule type" value="Genomic_DNA"/>
</dbReference>
<evidence type="ECO:0000313" key="2">
    <source>
        <dbReference type="Proteomes" id="UP000184501"/>
    </source>
</evidence>